<sequence>MCSDGDTGAEGDGWQDNGGDMAAFITEIGEAVGFHNLRAYSIRDLETAGAKSGGQMETEQSLSVASLSLSIHLLPTPNLFLPTLKALATVLTSQLFVRMHIS</sequence>
<dbReference type="AlphaFoldDB" id="A0A448X014"/>
<dbReference type="Proteomes" id="UP000784294">
    <property type="component" value="Unassembled WGS sequence"/>
</dbReference>
<comment type="caution">
    <text evidence="1">The sequence shown here is derived from an EMBL/GenBank/DDBJ whole genome shotgun (WGS) entry which is preliminary data.</text>
</comment>
<protein>
    <submittedName>
        <fullName evidence="1">Uncharacterized protein</fullName>
    </submittedName>
</protein>
<reference evidence="1" key="1">
    <citation type="submission" date="2018-11" db="EMBL/GenBank/DDBJ databases">
        <authorList>
            <consortium name="Pathogen Informatics"/>
        </authorList>
    </citation>
    <scope>NUCLEOTIDE SEQUENCE</scope>
</reference>
<gene>
    <name evidence="1" type="ORF">PXEA_LOCUS18096</name>
</gene>
<organism evidence="1 2">
    <name type="scientific">Protopolystoma xenopodis</name>
    <dbReference type="NCBI Taxonomy" id="117903"/>
    <lineage>
        <taxon>Eukaryota</taxon>
        <taxon>Metazoa</taxon>
        <taxon>Spiralia</taxon>
        <taxon>Lophotrochozoa</taxon>
        <taxon>Platyhelminthes</taxon>
        <taxon>Monogenea</taxon>
        <taxon>Polyopisthocotylea</taxon>
        <taxon>Polystomatidea</taxon>
        <taxon>Polystomatidae</taxon>
        <taxon>Protopolystoma</taxon>
    </lineage>
</organism>
<evidence type="ECO:0000313" key="1">
    <source>
        <dbReference type="EMBL" id="VEL24656.1"/>
    </source>
</evidence>
<proteinExistence type="predicted"/>
<name>A0A448X014_9PLAT</name>
<dbReference type="EMBL" id="CAAALY010068866">
    <property type="protein sequence ID" value="VEL24656.1"/>
    <property type="molecule type" value="Genomic_DNA"/>
</dbReference>
<evidence type="ECO:0000313" key="2">
    <source>
        <dbReference type="Proteomes" id="UP000784294"/>
    </source>
</evidence>
<accession>A0A448X014</accession>
<keyword evidence="2" id="KW-1185">Reference proteome</keyword>